<evidence type="ECO:0000259" key="1">
    <source>
        <dbReference type="Pfam" id="PF12762"/>
    </source>
</evidence>
<dbReference type="EMBL" id="SPMZ01000071">
    <property type="protein sequence ID" value="NMQ20971.1"/>
    <property type="molecule type" value="Genomic_DNA"/>
</dbReference>
<proteinExistence type="predicted"/>
<evidence type="ECO:0000313" key="3">
    <source>
        <dbReference type="Proteomes" id="UP000760480"/>
    </source>
</evidence>
<comment type="caution">
    <text evidence="2">The sequence shown here is derived from an EMBL/GenBank/DDBJ whole genome shotgun (WGS) entry which is preliminary data.</text>
</comment>
<reference evidence="2 3" key="1">
    <citation type="submission" date="2019-03" db="EMBL/GenBank/DDBJ databases">
        <title>Metabolic reconstructions from genomes of highly enriched 'Candidatus Accumulibacter' and 'Candidatus Competibacter' bioreactor populations.</title>
        <authorList>
            <person name="Annavajhala M.K."/>
            <person name="Welles L."/>
            <person name="Abbas B."/>
            <person name="Sorokin D."/>
            <person name="Park H."/>
            <person name="Van Loosdrecht M."/>
            <person name="Chandran K."/>
        </authorList>
    </citation>
    <scope>NUCLEOTIDE SEQUENCE [LARGE SCALE GENOMIC DNA]</scope>
    <source>
        <strain evidence="2 3">SBR_G</strain>
    </source>
</reference>
<sequence>MLQRGGAVMIEMLENVRQVTIQSPIMQLTASGMWAYTGEYDSYRQLPEWGFDLPYRSHGRGEYARDDDENGFHEVHVNTAARFWSPLCAWLRPHRGISREKLPLYLGFFQCVHNVRIRGKGLLRPLLELLVA</sequence>
<name>A0ABX1TQL3_9GAMM</name>
<dbReference type="RefSeq" id="WP_169250242.1">
    <property type="nucleotide sequence ID" value="NZ_SPMZ01000071.1"/>
</dbReference>
<protein>
    <recommendedName>
        <fullName evidence="1">ISXO2-like transposase domain-containing protein</fullName>
    </recommendedName>
</protein>
<keyword evidence="3" id="KW-1185">Reference proteome</keyword>
<dbReference type="Pfam" id="PF12762">
    <property type="entry name" value="DDE_Tnp_IS1595"/>
    <property type="match status" value="1"/>
</dbReference>
<organism evidence="2 3">
    <name type="scientific">Candidatus Competibacter phosphatis</name>
    <dbReference type="NCBI Taxonomy" id="221280"/>
    <lineage>
        <taxon>Bacteria</taxon>
        <taxon>Pseudomonadati</taxon>
        <taxon>Pseudomonadota</taxon>
        <taxon>Gammaproteobacteria</taxon>
        <taxon>Candidatus Competibacteraceae</taxon>
        <taxon>Candidatus Competibacter</taxon>
    </lineage>
</organism>
<feature type="domain" description="ISXO2-like transposase" evidence="1">
    <location>
        <begin position="1"/>
        <end position="109"/>
    </location>
</feature>
<evidence type="ECO:0000313" key="2">
    <source>
        <dbReference type="EMBL" id="NMQ20971.1"/>
    </source>
</evidence>
<gene>
    <name evidence="2" type="ORF">E4P82_18300</name>
</gene>
<dbReference type="Proteomes" id="UP000760480">
    <property type="component" value="Unassembled WGS sequence"/>
</dbReference>
<accession>A0ABX1TQL3</accession>
<dbReference type="InterPro" id="IPR024445">
    <property type="entry name" value="Tnp_ISXO2-like"/>
</dbReference>